<gene>
    <name evidence="2" type="ORF">UFOPK4201_01084</name>
</gene>
<proteinExistence type="predicted"/>
<sequence length="82" mass="8557">MGSPARTITDCCLDFGAGVASNDPNFGNPRLDHVFDAEKQNGFVGYRHQLLGAGVGNRPQSCPGPAGENESLHGKVSSRGCL</sequence>
<evidence type="ECO:0000313" key="2">
    <source>
        <dbReference type="EMBL" id="CAB4371829.1"/>
    </source>
</evidence>
<dbReference type="EMBL" id="CAEUNJ010000043">
    <property type="protein sequence ID" value="CAB4371829.1"/>
    <property type="molecule type" value="Genomic_DNA"/>
</dbReference>
<accession>A0A6J6ANJ7</accession>
<dbReference type="AlphaFoldDB" id="A0A6J6ANJ7"/>
<protein>
    <submittedName>
        <fullName evidence="2">Unannotated protein</fullName>
    </submittedName>
</protein>
<organism evidence="2">
    <name type="scientific">freshwater metagenome</name>
    <dbReference type="NCBI Taxonomy" id="449393"/>
    <lineage>
        <taxon>unclassified sequences</taxon>
        <taxon>metagenomes</taxon>
        <taxon>ecological metagenomes</taxon>
    </lineage>
</organism>
<reference evidence="2" key="1">
    <citation type="submission" date="2020-05" db="EMBL/GenBank/DDBJ databases">
        <authorList>
            <person name="Chiriac C."/>
            <person name="Salcher M."/>
            <person name="Ghai R."/>
            <person name="Kavagutti S V."/>
        </authorList>
    </citation>
    <scope>NUCLEOTIDE SEQUENCE</scope>
</reference>
<feature type="region of interest" description="Disordered" evidence="1">
    <location>
        <begin position="57"/>
        <end position="82"/>
    </location>
</feature>
<name>A0A6J6ANJ7_9ZZZZ</name>
<evidence type="ECO:0000256" key="1">
    <source>
        <dbReference type="SAM" id="MobiDB-lite"/>
    </source>
</evidence>